<dbReference type="EMBL" id="UXUI01009305">
    <property type="protein sequence ID" value="VDD93432.1"/>
    <property type="molecule type" value="Genomic_DNA"/>
</dbReference>
<accession>A0A0N4VDL0</accession>
<evidence type="ECO:0000313" key="3">
    <source>
        <dbReference type="WBParaSite" id="EVEC_0000869901-mRNA-1"/>
    </source>
</evidence>
<evidence type="ECO:0000313" key="1">
    <source>
        <dbReference type="EMBL" id="VDD93432.1"/>
    </source>
</evidence>
<evidence type="ECO:0000313" key="2">
    <source>
        <dbReference type="Proteomes" id="UP000274131"/>
    </source>
</evidence>
<dbReference type="Proteomes" id="UP000274131">
    <property type="component" value="Unassembled WGS sequence"/>
</dbReference>
<dbReference type="PANTHER" id="PTHR46671:SF7">
    <property type="entry name" value="CORE-2_I-BRANCHING ENZYME"/>
    <property type="match status" value="1"/>
</dbReference>
<dbReference type="PANTHER" id="PTHR46671">
    <property type="entry name" value="PROTEIN CBG11221"/>
    <property type="match status" value="1"/>
</dbReference>
<dbReference type="OrthoDB" id="2019572at2759"/>
<organism evidence="3">
    <name type="scientific">Enterobius vermicularis</name>
    <name type="common">Human pinworm</name>
    <dbReference type="NCBI Taxonomy" id="51028"/>
    <lineage>
        <taxon>Eukaryota</taxon>
        <taxon>Metazoa</taxon>
        <taxon>Ecdysozoa</taxon>
        <taxon>Nematoda</taxon>
        <taxon>Chromadorea</taxon>
        <taxon>Rhabditida</taxon>
        <taxon>Spirurina</taxon>
        <taxon>Oxyuridomorpha</taxon>
        <taxon>Oxyuroidea</taxon>
        <taxon>Oxyuridae</taxon>
        <taxon>Enterobius</taxon>
    </lineage>
</organism>
<protein>
    <submittedName>
        <fullName evidence="3">Glycosyltransferase family 2 protein</fullName>
    </submittedName>
</protein>
<name>A0A0N4VDL0_ENTVE</name>
<dbReference type="AlphaFoldDB" id="A0A0N4VDL0"/>
<proteinExistence type="predicted"/>
<keyword evidence="2" id="KW-1185">Reference proteome</keyword>
<dbReference type="WBParaSite" id="EVEC_0000869901-mRNA-1">
    <property type="protein sequence ID" value="EVEC_0000869901-mRNA-1"/>
    <property type="gene ID" value="EVEC_0000869901"/>
</dbReference>
<sequence length="91" mass="10959">MRHSICIFGTEDLKSLDTSHYLFANKFLPEFDFGAIVCWTQHLFALTYGLSVRPLDIHYYQRLPYVRYNSNIEQYRKRADTFNCTYEYQLT</sequence>
<gene>
    <name evidence="1" type="ORF">EVEC_LOCUS8183</name>
</gene>
<reference evidence="3" key="1">
    <citation type="submission" date="2017-02" db="UniProtKB">
        <authorList>
            <consortium name="WormBaseParasite"/>
        </authorList>
    </citation>
    <scope>IDENTIFICATION</scope>
</reference>
<reference evidence="1 2" key="2">
    <citation type="submission" date="2018-10" db="EMBL/GenBank/DDBJ databases">
        <authorList>
            <consortium name="Pathogen Informatics"/>
        </authorList>
    </citation>
    <scope>NUCLEOTIDE SEQUENCE [LARGE SCALE GENOMIC DNA]</scope>
</reference>
<dbReference type="STRING" id="51028.A0A0N4VDL0"/>